<dbReference type="EMBL" id="BPQB01000024">
    <property type="protein sequence ID" value="GJE92073.1"/>
    <property type="molecule type" value="Genomic_DNA"/>
</dbReference>
<dbReference type="PANTHER" id="PTHR38248:SF2">
    <property type="entry name" value="FUNK1 11"/>
    <property type="match status" value="1"/>
</dbReference>
<feature type="compositionally biased region" description="Basic and acidic residues" evidence="1">
    <location>
        <begin position="681"/>
        <end position="694"/>
    </location>
</feature>
<evidence type="ECO:0000256" key="1">
    <source>
        <dbReference type="SAM" id="MobiDB-lite"/>
    </source>
</evidence>
<dbReference type="Proteomes" id="UP000703269">
    <property type="component" value="Unassembled WGS sequence"/>
</dbReference>
<dbReference type="Pfam" id="PF17667">
    <property type="entry name" value="Pkinase_fungal"/>
    <property type="match status" value="1"/>
</dbReference>
<keyword evidence="4" id="KW-1185">Reference proteome</keyword>
<reference evidence="3 4" key="1">
    <citation type="submission" date="2021-08" db="EMBL/GenBank/DDBJ databases">
        <title>Draft Genome Sequence of Phanerochaete sordida strain YK-624.</title>
        <authorList>
            <person name="Mori T."/>
            <person name="Dohra H."/>
            <person name="Suzuki T."/>
            <person name="Kawagishi H."/>
            <person name="Hirai H."/>
        </authorList>
    </citation>
    <scope>NUCLEOTIDE SEQUENCE [LARGE SCALE GENOMIC DNA]</scope>
    <source>
        <strain evidence="3 4">YK-624</strain>
    </source>
</reference>
<dbReference type="OrthoDB" id="2757351at2759"/>
<feature type="region of interest" description="Disordered" evidence="1">
    <location>
        <begin position="653"/>
        <end position="709"/>
    </location>
</feature>
<name>A0A9P3G9W5_9APHY</name>
<proteinExistence type="predicted"/>
<accession>A0A9P3G9W5</accession>
<feature type="compositionally biased region" description="Low complexity" evidence="1">
    <location>
        <begin position="653"/>
        <end position="666"/>
    </location>
</feature>
<feature type="domain" description="Fungal-type protein kinase" evidence="2">
    <location>
        <begin position="181"/>
        <end position="537"/>
    </location>
</feature>
<dbReference type="PANTHER" id="PTHR38248">
    <property type="entry name" value="FUNK1 6"/>
    <property type="match status" value="1"/>
</dbReference>
<dbReference type="InterPro" id="IPR008266">
    <property type="entry name" value="Tyr_kinase_AS"/>
</dbReference>
<dbReference type="PROSITE" id="PS00109">
    <property type="entry name" value="PROTEIN_KINASE_TYR"/>
    <property type="match status" value="1"/>
</dbReference>
<protein>
    <recommendedName>
        <fullName evidence="2">Fungal-type protein kinase domain-containing protein</fullName>
    </recommendedName>
</protein>
<dbReference type="GO" id="GO:0004672">
    <property type="term" value="F:protein kinase activity"/>
    <property type="evidence" value="ECO:0007669"/>
    <property type="project" value="InterPro"/>
</dbReference>
<dbReference type="SUPFAM" id="SSF56112">
    <property type="entry name" value="Protein kinase-like (PK-like)"/>
    <property type="match status" value="1"/>
</dbReference>
<gene>
    <name evidence="3" type="ORF">PsYK624_082260</name>
</gene>
<sequence length="709" mass="79572">MSFQHGFVGTIPPQEFLETFMKPATALMPAPHIDFSRLYSCETNEDAREILIHILDDSQLCPSLKFYLPKLKKRQAEILRAEIEEDMAEDERELHISCHPAVAARKQKLARRKSTRKDLYEYYSFSNTVLALDTAVRQDEDPFVDCKVSDIATTSVSPLHPAGSTNGEGVFDIATVEGHIARARLLTSAQALFSRQHRSRLFELLFVSKGVRFVLFDQSGAIVSQRFDYLKTPDTLADFFWRFSHMNDAARGMDPAAVLATQQEARLFTEAIHDFVSACQVPGNSEERRRSLPNAEHSLDSSNTYPVWAIQVSGSVTGTSTKLVTQKPFAGHATLFSRGTRAYLAYDVNEQQLVFLKDSWRASSSHTRPEFDIYQDLQSGGVPFVPDVMYGGDVLDPDGRPQRTVVDVVLARNASWSLTDTQLHGKIHHRIVQEIFYPLDFVSDERELIQVIHDAILAIDKTYQTLGVLHRDISSANVMLDARGQCVLSDWDHAGPPDPDEGAMGTTQFMSVRLLHDDSAYNELVDDLQSAFWVLNFVAIVRFAQHHNNLARGLFEGCGPEPSNRTALATAKFLGMCGSLYEDRYRSAPLTALIRDLAESWTRFEEQQIVPPKTGTGEEAEPNMLELAPQPQYWLEKFAKALRECDAEKEAARSALEATEAAAAAETPEEPHVARAGTKRKAAEDVPADDERCLVRRSKRLRAQRQRKL</sequence>
<dbReference type="AlphaFoldDB" id="A0A9P3G9W5"/>
<evidence type="ECO:0000313" key="4">
    <source>
        <dbReference type="Proteomes" id="UP000703269"/>
    </source>
</evidence>
<dbReference type="InterPro" id="IPR011009">
    <property type="entry name" value="Kinase-like_dom_sf"/>
</dbReference>
<evidence type="ECO:0000313" key="3">
    <source>
        <dbReference type="EMBL" id="GJE92073.1"/>
    </source>
</evidence>
<organism evidence="3 4">
    <name type="scientific">Phanerochaete sordida</name>
    <dbReference type="NCBI Taxonomy" id="48140"/>
    <lineage>
        <taxon>Eukaryota</taxon>
        <taxon>Fungi</taxon>
        <taxon>Dikarya</taxon>
        <taxon>Basidiomycota</taxon>
        <taxon>Agaricomycotina</taxon>
        <taxon>Agaricomycetes</taxon>
        <taxon>Polyporales</taxon>
        <taxon>Phanerochaetaceae</taxon>
        <taxon>Phanerochaete</taxon>
    </lineage>
</organism>
<dbReference type="InterPro" id="IPR040976">
    <property type="entry name" value="Pkinase_fungal"/>
</dbReference>
<feature type="compositionally biased region" description="Basic residues" evidence="1">
    <location>
        <begin position="695"/>
        <end position="709"/>
    </location>
</feature>
<comment type="caution">
    <text evidence="3">The sequence shown here is derived from an EMBL/GenBank/DDBJ whole genome shotgun (WGS) entry which is preliminary data.</text>
</comment>
<dbReference type="Gene3D" id="1.10.510.10">
    <property type="entry name" value="Transferase(Phosphotransferase) domain 1"/>
    <property type="match status" value="1"/>
</dbReference>
<evidence type="ECO:0000259" key="2">
    <source>
        <dbReference type="Pfam" id="PF17667"/>
    </source>
</evidence>